<sequence>MPGVVSRIHYQKGANSSTDEGSLVQLQDTRPDSHAKHAGCRRHRRNAAVAKIRLSELFEPSLLSSDVVPGSIGANTTSNVDEVKNGPAIKPQNGWEANFGITVPASSRQPTLPSASGPAGDGVRRSWGSAEEPENTNSRERRLKLKVSRGALSKARRQTGGTSGVSFDSRLSSEFGRGETNHASLKNGEGLENGTATTTPPLATPSSRRRGKNTNKTSRTTQKPATPGEIPTLFPSRSRVNGKALRRLKKRFPELESQLAELQLQIPEQSTAAGVFEGGRVVEVADANPVRKRRGGRLRGRVKMLMSRAREAIARTRGRSRG</sequence>
<feature type="compositionally biased region" description="Low complexity" evidence="1">
    <location>
        <begin position="195"/>
        <end position="206"/>
    </location>
</feature>
<dbReference type="RefSeq" id="XP_062664478.1">
    <property type="nucleotide sequence ID" value="XM_062800018.1"/>
</dbReference>
<feature type="region of interest" description="Disordered" evidence="1">
    <location>
        <begin position="1"/>
        <end position="43"/>
    </location>
</feature>
<reference evidence="2" key="1">
    <citation type="journal article" date="2023" name="Mol. Phylogenet. Evol.">
        <title>Genome-scale phylogeny and comparative genomics of the fungal order Sordariales.</title>
        <authorList>
            <person name="Hensen N."/>
            <person name="Bonometti L."/>
            <person name="Westerberg I."/>
            <person name="Brannstrom I.O."/>
            <person name="Guillou S."/>
            <person name="Cros-Aarteil S."/>
            <person name="Calhoun S."/>
            <person name="Haridas S."/>
            <person name="Kuo A."/>
            <person name="Mondo S."/>
            <person name="Pangilinan J."/>
            <person name="Riley R."/>
            <person name="LaButti K."/>
            <person name="Andreopoulos B."/>
            <person name="Lipzen A."/>
            <person name="Chen C."/>
            <person name="Yan M."/>
            <person name="Daum C."/>
            <person name="Ng V."/>
            <person name="Clum A."/>
            <person name="Steindorff A."/>
            <person name="Ohm R.A."/>
            <person name="Martin F."/>
            <person name="Silar P."/>
            <person name="Natvig D.O."/>
            <person name="Lalanne C."/>
            <person name="Gautier V."/>
            <person name="Ament-Velasquez S.L."/>
            <person name="Kruys A."/>
            <person name="Hutchinson M.I."/>
            <person name="Powell A.J."/>
            <person name="Barry K."/>
            <person name="Miller A.N."/>
            <person name="Grigoriev I.V."/>
            <person name="Debuchy R."/>
            <person name="Gladieux P."/>
            <person name="Hiltunen Thoren M."/>
            <person name="Johannesson H."/>
        </authorList>
    </citation>
    <scope>NUCLEOTIDE SEQUENCE</scope>
    <source>
        <strain evidence="2">CBS 168.71</strain>
    </source>
</reference>
<dbReference type="AlphaFoldDB" id="A0AAE0LY50"/>
<dbReference type="GeneID" id="87836966"/>
<reference evidence="2" key="2">
    <citation type="submission" date="2023-06" db="EMBL/GenBank/DDBJ databases">
        <authorList>
            <consortium name="Lawrence Berkeley National Laboratory"/>
            <person name="Haridas S."/>
            <person name="Hensen N."/>
            <person name="Bonometti L."/>
            <person name="Westerberg I."/>
            <person name="Brannstrom I.O."/>
            <person name="Guillou S."/>
            <person name="Cros-Aarteil S."/>
            <person name="Calhoun S."/>
            <person name="Kuo A."/>
            <person name="Mondo S."/>
            <person name="Pangilinan J."/>
            <person name="Riley R."/>
            <person name="Labutti K."/>
            <person name="Andreopoulos B."/>
            <person name="Lipzen A."/>
            <person name="Chen C."/>
            <person name="Yanf M."/>
            <person name="Daum C."/>
            <person name="Ng V."/>
            <person name="Clum A."/>
            <person name="Steindorff A."/>
            <person name="Ohm R."/>
            <person name="Martin F."/>
            <person name="Silar P."/>
            <person name="Natvig D."/>
            <person name="Lalanne C."/>
            <person name="Gautier V."/>
            <person name="Ament-Velasquez S.L."/>
            <person name="Kruys A."/>
            <person name="Hutchinson M.I."/>
            <person name="Powell A.J."/>
            <person name="Barry K."/>
            <person name="Miller A.N."/>
            <person name="Grigoriev I.V."/>
            <person name="Debuchy R."/>
            <person name="Gladieux P."/>
            <person name="Thoren M.H."/>
            <person name="Johannesson H."/>
        </authorList>
    </citation>
    <scope>NUCLEOTIDE SEQUENCE</scope>
    <source>
        <strain evidence="2">CBS 168.71</strain>
    </source>
</reference>
<comment type="caution">
    <text evidence="2">The sequence shown here is derived from an EMBL/GenBank/DDBJ whole genome shotgun (WGS) entry which is preliminary data.</text>
</comment>
<accession>A0AAE0LY50</accession>
<evidence type="ECO:0000256" key="1">
    <source>
        <dbReference type="SAM" id="MobiDB-lite"/>
    </source>
</evidence>
<gene>
    <name evidence="2" type="ORF">B0H64DRAFT_27963</name>
</gene>
<dbReference type="Proteomes" id="UP001278766">
    <property type="component" value="Unassembled WGS sequence"/>
</dbReference>
<keyword evidence="3" id="KW-1185">Reference proteome</keyword>
<name>A0AAE0LY50_9PEZI</name>
<protein>
    <submittedName>
        <fullName evidence="2">Uncharacterized protein</fullName>
    </submittedName>
</protein>
<feature type="compositionally biased region" description="Polar residues" evidence="1">
    <location>
        <begin position="104"/>
        <end position="114"/>
    </location>
</feature>
<evidence type="ECO:0000313" key="2">
    <source>
        <dbReference type="EMBL" id="KAK3300964.1"/>
    </source>
</evidence>
<dbReference type="EMBL" id="JAUEPN010000001">
    <property type="protein sequence ID" value="KAK3300964.1"/>
    <property type="molecule type" value="Genomic_DNA"/>
</dbReference>
<evidence type="ECO:0000313" key="3">
    <source>
        <dbReference type="Proteomes" id="UP001278766"/>
    </source>
</evidence>
<proteinExistence type="predicted"/>
<organism evidence="2 3">
    <name type="scientific">Chaetomium fimeti</name>
    <dbReference type="NCBI Taxonomy" id="1854472"/>
    <lineage>
        <taxon>Eukaryota</taxon>
        <taxon>Fungi</taxon>
        <taxon>Dikarya</taxon>
        <taxon>Ascomycota</taxon>
        <taxon>Pezizomycotina</taxon>
        <taxon>Sordariomycetes</taxon>
        <taxon>Sordariomycetidae</taxon>
        <taxon>Sordariales</taxon>
        <taxon>Chaetomiaceae</taxon>
        <taxon>Chaetomium</taxon>
    </lineage>
</organism>
<feature type="compositionally biased region" description="Polar residues" evidence="1">
    <location>
        <begin position="13"/>
        <end position="28"/>
    </location>
</feature>
<feature type="compositionally biased region" description="Polar residues" evidence="1">
    <location>
        <begin position="214"/>
        <end position="224"/>
    </location>
</feature>
<feature type="region of interest" description="Disordered" evidence="1">
    <location>
        <begin position="104"/>
        <end position="236"/>
    </location>
</feature>